<keyword evidence="5 9" id="KW-0808">Transferase</keyword>
<dbReference type="Pfam" id="PF02445">
    <property type="entry name" value="NadA"/>
    <property type="match status" value="1"/>
</dbReference>
<dbReference type="GO" id="GO:0005737">
    <property type="term" value="C:cytoplasm"/>
    <property type="evidence" value="ECO:0007669"/>
    <property type="project" value="UniProtKB-SubCell"/>
</dbReference>
<keyword evidence="9" id="KW-0963">Cytoplasm</keyword>
<name>A0A133VAP4_9EURY</name>
<dbReference type="PATRIC" id="fig|1698275.3.peg.99"/>
<dbReference type="SUPFAM" id="SSF142754">
    <property type="entry name" value="NadA-like"/>
    <property type="match status" value="1"/>
</dbReference>
<comment type="similarity">
    <text evidence="9">Belongs to the quinolinate synthase family. Type 2 subfamily.</text>
</comment>
<dbReference type="EMBL" id="LHXZ01000012">
    <property type="protein sequence ID" value="KXB03475.1"/>
    <property type="molecule type" value="Genomic_DNA"/>
</dbReference>
<feature type="binding site" evidence="9">
    <location>
        <position position="261"/>
    </location>
    <ligand>
        <name>[4Fe-4S] cluster</name>
        <dbReference type="ChEBI" id="CHEBI:49883"/>
    </ligand>
</feature>
<organism evidence="10 11">
    <name type="scientific">candidate division MSBL1 archaeon SCGC-AAA261F19</name>
    <dbReference type="NCBI Taxonomy" id="1698275"/>
    <lineage>
        <taxon>Archaea</taxon>
        <taxon>Methanobacteriati</taxon>
        <taxon>Methanobacteriota</taxon>
        <taxon>candidate division MSBL1</taxon>
    </lineage>
</organism>
<keyword evidence="3 9" id="KW-0004">4Fe-4S</keyword>
<evidence type="ECO:0000313" key="11">
    <source>
        <dbReference type="Proteomes" id="UP000070565"/>
    </source>
</evidence>
<feature type="binding site" evidence="9">
    <location>
        <position position="216"/>
    </location>
    <ligand>
        <name>iminosuccinate</name>
        <dbReference type="ChEBI" id="CHEBI:77875"/>
    </ligand>
</feature>
<comment type="cofactor">
    <cofactor evidence="9">
        <name>[4Fe-4S] cluster</name>
        <dbReference type="ChEBI" id="CHEBI:49883"/>
    </cofactor>
    <text evidence="9">Binds 1 [4Fe-4S] cluster per subunit.</text>
</comment>
<keyword evidence="6 9" id="KW-0479">Metal-binding</keyword>
<keyword evidence="11" id="KW-1185">Reference proteome</keyword>
<dbReference type="InterPro" id="IPR036094">
    <property type="entry name" value="NadA_sf"/>
</dbReference>
<evidence type="ECO:0000256" key="2">
    <source>
        <dbReference type="ARBA" id="ARBA00012669"/>
    </source>
</evidence>
<comment type="catalytic activity">
    <reaction evidence="9">
        <text>iminosuccinate + dihydroxyacetone phosphate = quinolinate + phosphate + 2 H2O + H(+)</text>
        <dbReference type="Rhea" id="RHEA:25888"/>
        <dbReference type="ChEBI" id="CHEBI:15377"/>
        <dbReference type="ChEBI" id="CHEBI:15378"/>
        <dbReference type="ChEBI" id="CHEBI:29959"/>
        <dbReference type="ChEBI" id="CHEBI:43474"/>
        <dbReference type="ChEBI" id="CHEBI:57642"/>
        <dbReference type="ChEBI" id="CHEBI:77875"/>
        <dbReference type="EC" id="2.5.1.72"/>
    </reaction>
</comment>
<evidence type="ECO:0000256" key="3">
    <source>
        <dbReference type="ARBA" id="ARBA00022485"/>
    </source>
</evidence>
<dbReference type="PANTHER" id="PTHR30573">
    <property type="entry name" value="QUINOLINATE SYNTHETASE A"/>
    <property type="match status" value="1"/>
</dbReference>
<keyword evidence="4 9" id="KW-0662">Pyridine nucleotide biosynthesis</keyword>
<evidence type="ECO:0000256" key="6">
    <source>
        <dbReference type="ARBA" id="ARBA00022723"/>
    </source>
</evidence>
<dbReference type="GO" id="GO:0008987">
    <property type="term" value="F:quinolinate synthetase A activity"/>
    <property type="evidence" value="ECO:0007669"/>
    <property type="project" value="UniProtKB-UniRule"/>
</dbReference>
<feature type="binding site" evidence="9">
    <location>
        <position position="41"/>
    </location>
    <ligand>
        <name>iminosuccinate</name>
        <dbReference type="ChEBI" id="CHEBI:77875"/>
    </ligand>
</feature>
<feature type="binding site" evidence="9">
    <location>
        <begin position="112"/>
        <end position="114"/>
    </location>
    <ligand>
        <name>iminosuccinate</name>
        <dbReference type="ChEBI" id="CHEBI:77875"/>
    </ligand>
</feature>
<dbReference type="EC" id="2.5.1.72" evidence="2 9"/>
<dbReference type="InterPro" id="IPR003473">
    <property type="entry name" value="NadA"/>
</dbReference>
<keyword evidence="8 9" id="KW-0411">Iron-sulfur</keyword>
<sequence length="306" mass="33761">MGKKELSEKISKLAGEKNAAILAHNYQRPEIQQIADYLGDSLGLARQSSKLDTELIVFAGVDFMAETAALLNPGKKVVIPDLEAQCPMASQLPAKTVQKAKKEHPDAAVVLYVNTLAEARAEANVTCTSANSVQVVNALAEDVILFGPDSNLAWHVKQNTDKEIIPIPKNGHCYVHKMFSATDIELLIEDFPKAEVLVHPESDPEVQKLADYICSTSQMLRRAQESPADEFIIATEIGLVHRLNRELPNRKFIPALSDGICQQMKLHTLDKIYRALINEEPVVEVPSDIADRARAATERMFEVSKG</sequence>
<keyword evidence="7 9" id="KW-0408">Iron</keyword>
<proteinExistence type="inferred from homology"/>
<comment type="pathway">
    <text evidence="1 9">Cofactor biosynthesis; NAD(+) biosynthesis; quinolinate from iminoaspartate: step 1/1.</text>
</comment>
<dbReference type="InterPro" id="IPR023066">
    <property type="entry name" value="Quinolinate_synth_type2"/>
</dbReference>
<dbReference type="GO" id="GO:0034628">
    <property type="term" value="P:'de novo' NAD+ biosynthetic process from L-aspartate"/>
    <property type="evidence" value="ECO:0007669"/>
    <property type="project" value="TreeGrafter"/>
</dbReference>
<dbReference type="Gene3D" id="3.40.50.10800">
    <property type="entry name" value="NadA-like"/>
    <property type="match status" value="3"/>
</dbReference>
<protein>
    <recommendedName>
        <fullName evidence="2 9">Quinolinate synthase</fullName>
        <ecNumber evidence="2 9">2.5.1.72</ecNumber>
    </recommendedName>
</protein>
<reference evidence="10 11" key="1">
    <citation type="journal article" date="2016" name="Sci. Rep.">
        <title>Metabolic traits of an uncultured archaeal lineage -MSBL1- from brine pools of the Red Sea.</title>
        <authorList>
            <person name="Mwirichia R."/>
            <person name="Alam I."/>
            <person name="Rashid M."/>
            <person name="Vinu M."/>
            <person name="Ba-Alawi W."/>
            <person name="Anthony Kamau A."/>
            <person name="Kamanda Ngugi D."/>
            <person name="Goker M."/>
            <person name="Klenk H.P."/>
            <person name="Bajic V."/>
            <person name="Stingl U."/>
        </authorList>
    </citation>
    <scope>NUCLEOTIDE SEQUENCE [LARGE SCALE GENOMIC DNA]</scope>
    <source>
        <strain evidence="10">SCGC-AAA261F19</strain>
    </source>
</reference>
<dbReference type="GO" id="GO:0046872">
    <property type="term" value="F:metal ion binding"/>
    <property type="evidence" value="ECO:0007669"/>
    <property type="project" value="UniProtKB-KW"/>
</dbReference>
<dbReference type="PANTHER" id="PTHR30573:SF0">
    <property type="entry name" value="QUINOLINATE SYNTHASE, CHLOROPLASTIC"/>
    <property type="match status" value="1"/>
</dbReference>
<evidence type="ECO:0000256" key="7">
    <source>
        <dbReference type="ARBA" id="ARBA00023004"/>
    </source>
</evidence>
<dbReference type="NCBIfam" id="NF006878">
    <property type="entry name" value="PRK09375.1-2"/>
    <property type="match status" value="1"/>
</dbReference>
<comment type="function">
    <text evidence="9">Catalyzes the condensation of iminoaspartate with dihydroxyacetone phosphate to form quinolinate.</text>
</comment>
<feature type="binding site" evidence="9">
    <location>
        <position position="173"/>
    </location>
    <ligand>
        <name>[4Fe-4S] cluster</name>
        <dbReference type="ChEBI" id="CHEBI:49883"/>
    </ligand>
</feature>
<dbReference type="UniPathway" id="UPA00253">
    <property type="reaction ID" value="UER00327"/>
</dbReference>
<comment type="subcellular location">
    <subcellularLocation>
        <location evidence="9">Cytoplasm</location>
    </subcellularLocation>
</comment>
<feature type="binding site" evidence="9">
    <location>
        <position position="86"/>
    </location>
    <ligand>
        <name>[4Fe-4S] cluster</name>
        <dbReference type="ChEBI" id="CHEBI:49883"/>
    </ligand>
</feature>
<accession>A0A133VAP4</accession>
<evidence type="ECO:0000256" key="1">
    <source>
        <dbReference type="ARBA" id="ARBA00005065"/>
    </source>
</evidence>
<evidence type="ECO:0000313" key="10">
    <source>
        <dbReference type="EMBL" id="KXB03475.1"/>
    </source>
</evidence>
<feature type="binding site" evidence="9">
    <location>
        <begin position="199"/>
        <end position="201"/>
    </location>
    <ligand>
        <name>iminosuccinate</name>
        <dbReference type="ChEBI" id="CHEBI:77875"/>
    </ligand>
</feature>
<dbReference type="FunFam" id="3.40.50.10800:FF:000001">
    <property type="entry name" value="Quinolinate synthase A"/>
    <property type="match status" value="1"/>
</dbReference>
<evidence type="ECO:0000256" key="8">
    <source>
        <dbReference type="ARBA" id="ARBA00023014"/>
    </source>
</evidence>
<dbReference type="AlphaFoldDB" id="A0A133VAP4"/>
<comment type="caution">
    <text evidence="10">The sequence shown here is derived from an EMBL/GenBank/DDBJ whole genome shotgun (WGS) entry which is preliminary data.</text>
</comment>
<dbReference type="NCBIfam" id="TIGR00550">
    <property type="entry name" value="nadA"/>
    <property type="match status" value="1"/>
</dbReference>
<feature type="binding site" evidence="9">
    <location>
        <position position="129"/>
    </location>
    <ligand>
        <name>iminosuccinate</name>
        <dbReference type="ChEBI" id="CHEBI:77875"/>
    </ligand>
</feature>
<dbReference type="HAMAP" id="MF_00568">
    <property type="entry name" value="NadA_type2"/>
    <property type="match status" value="1"/>
</dbReference>
<dbReference type="Proteomes" id="UP000070565">
    <property type="component" value="Unassembled WGS sequence"/>
</dbReference>
<evidence type="ECO:0000256" key="4">
    <source>
        <dbReference type="ARBA" id="ARBA00022642"/>
    </source>
</evidence>
<feature type="binding site" evidence="9">
    <location>
        <position position="24"/>
    </location>
    <ligand>
        <name>iminosuccinate</name>
        <dbReference type="ChEBI" id="CHEBI:77875"/>
    </ligand>
</feature>
<dbReference type="GO" id="GO:0051539">
    <property type="term" value="F:4 iron, 4 sulfur cluster binding"/>
    <property type="evidence" value="ECO:0007669"/>
    <property type="project" value="UniProtKB-KW"/>
</dbReference>
<evidence type="ECO:0000256" key="9">
    <source>
        <dbReference type="HAMAP-Rule" id="MF_00568"/>
    </source>
</evidence>
<gene>
    <name evidence="9" type="primary">nadA</name>
    <name evidence="10" type="ORF">AKJ45_01475</name>
</gene>
<evidence type="ECO:0000256" key="5">
    <source>
        <dbReference type="ARBA" id="ARBA00022679"/>
    </source>
</evidence>